<feature type="region of interest" description="Disordered" evidence="1">
    <location>
        <begin position="115"/>
        <end position="198"/>
    </location>
</feature>
<evidence type="ECO:0000313" key="3">
    <source>
        <dbReference type="Proteomes" id="UP001634394"/>
    </source>
</evidence>
<protein>
    <submittedName>
        <fullName evidence="2">Uncharacterized protein</fullName>
    </submittedName>
</protein>
<dbReference type="EMBL" id="JBJQND010000003">
    <property type="protein sequence ID" value="KAL3881603.1"/>
    <property type="molecule type" value="Genomic_DNA"/>
</dbReference>
<dbReference type="Gene3D" id="2.10.80.10">
    <property type="entry name" value="Lipase, subunit A"/>
    <property type="match status" value="1"/>
</dbReference>
<dbReference type="AlphaFoldDB" id="A0ABD3X9C0"/>
<gene>
    <name evidence="2" type="ORF">ACJMK2_028021</name>
</gene>
<evidence type="ECO:0000256" key="1">
    <source>
        <dbReference type="SAM" id="MobiDB-lite"/>
    </source>
</evidence>
<evidence type="ECO:0000313" key="2">
    <source>
        <dbReference type="EMBL" id="KAL3881603.1"/>
    </source>
</evidence>
<reference evidence="2 3" key="1">
    <citation type="submission" date="2024-11" db="EMBL/GenBank/DDBJ databases">
        <title>Chromosome-level genome assembly of the freshwater bivalve Anodonta woodiana.</title>
        <authorList>
            <person name="Chen X."/>
        </authorList>
    </citation>
    <scope>NUCLEOTIDE SEQUENCE [LARGE SCALE GENOMIC DNA]</scope>
    <source>
        <strain evidence="2">MN2024</strain>
        <tissue evidence="2">Gills</tissue>
    </source>
</reference>
<comment type="caution">
    <text evidence="2">The sequence shown here is derived from an EMBL/GenBank/DDBJ whole genome shotgun (WGS) entry which is preliminary data.</text>
</comment>
<proteinExistence type="predicted"/>
<accession>A0ABD3X9C0</accession>
<organism evidence="2 3">
    <name type="scientific">Sinanodonta woodiana</name>
    <name type="common">Chinese pond mussel</name>
    <name type="synonym">Anodonta woodiana</name>
    <dbReference type="NCBI Taxonomy" id="1069815"/>
    <lineage>
        <taxon>Eukaryota</taxon>
        <taxon>Metazoa</taxon>
        <taxon>Spiralia</taxon>
        <taxon>Lophotrochozoa</taxon>
        <taxon>Mollusca</taxon>
        <taxon>Bivalvia</taxon>
        <taxon>Autobranchia</taxon>
        <taxon>Heteroconchia</taxon>
        <taxon>Palaeoheterodonta</taxon>
        <taxon>Unionida</taxon>
        <taxon>Unionoidea</taxon>
        <taxon>Unionidae</taxon>
        <taxon>Unioninae</taxon>
        <taxon>Sinanodonta</taxon>
    </lineage>
</organism>
<dbReference type="Proteomes" id="UP001634394">
    <property type="component" value="Unassembled WGS sequence"/>
</dbReference>
<name>A0ABD3X9C0_SINWO</name>
<keyword evidence="3" id="KW-1185">Reference proteome</keyword>
<sequence>MSDRFESCTEGFCCARDDFQLHIIYCKKIGYEGDHCSTRPSSFDCPCHDGLYCKPNIAGHLHSLYGTCRSDKTTNNVTSATTATTSKPGVSLKLWNNTDPMFSDITTGGITFQISTHQQASEPSTQDGHTQATSNTSTQDGHGQTTSKTSTQDGHTQATSNTSTQDGHGQTTSKTSTQDGHTQATSNTSRNTQSQFIG</sequence>